<evidence type="ECO:0000256" key="2">
    <source>
        <dbReference type="SAM" id="SignalP"/>
    </source>
</evidence>
<keyword evidence="1 2" id="KW-0732">Signal</keyword>
<protein>
    <submittedName>
        <fullName evidence="4">Putative secreted protein (Por secretion system target)</fullName>
    </submittedName>
</protein>
<dbReference type="InterPro" id="IPR026444">
    <property type="entry name" value="Secre_tail"/>
</dbReference>
<dbReference type="RefSeq" id="WP_104516641.1">
    <property type="nucleotide sequence ID" value="NZ_MQVW01000014.1"/>
</dbReference>
<proteinExistence type="predicted"/>
<organism evidence="4 5">
    <name type="scientific">Nonlabens xylanidelens</name>
    <dbReference type="NCBI Taxonomy" id="191564"/>
    <lineage>
        <taxon>Bacteria</taxon>
        <taxon>Pseudomonadati</taxon>
        <taxon>Bacteroidota</taxon>
        <taxon>Flavobacteriia</taxon>
        <taxon>Flavobacteriales</taxon>
        <taxon>Flavobacteriaceae</taxon>
        <taxon>Nonlabens</taxon>
    </lineage>
</organism>
<evidence type="ECO:0000313" key="4">
    <source>
        <dbReference type="EMBL" id="PPK92752.1"/>
    </source>
</evidence>
<dbReference type="EMBL" id="PTJE01000009">
    <property type="protein sequence ID" value="PPK92752.1"/>
    <property type="molecule type" value="Genomic_DNA"/>
</dbReference>
<accession>A0A2S6IEV8</accession>
<dbReference type="NCBIfam" id="TIGR04183">
    <property type="entry name" value="Por_Secre_tail"/>
    <property type="match status" value="1"/>
</dbReference>
<feature type="signal peptide" evidence="2">
    <location>
        <begin position="1"/>
        <end position="20"/>
    </location>
</feature>
<dbReference type="Pfam" id="PF18962">
    <property type="entry name" value="Por_Secre_tail"/>
    <property type="match status" value="1"/>
</dbReference>
<evidence type="ECO:0000259" key="3">
    <source>
        <dbReference type="Pfam" id="PF18962"/>
    </source>
</evidence>
<evidence type="ECO:0000313" key="5">
    <source>
        <dbReference type="Proteomes" id="UP000239002"/>
    </source>
</evidence>
<feature type="chain" id="PRO_5015437524" evidence="2">
    <location>
        <begin position="21"/>
        <end position="120"/>
    </location>
</feature>
<sequence length="120" mass="13363">MNRILLFILLSVFTLSQSTATLQKDSNDSTITVKTDKEKEKLTVLTNPVKDGYLKITFTSAHSNDITLTIINSLGKQVYNAKRGVNSDVQTFDVSKLTAGIYFLRVSTSSSNFVKKLIIR</sequence>
<comment type="caution">
    <text evidence="4">The sequence shown here is derived from an EMBL/GenBank/DDBJ whole genome shotgun (WGS) entry which is preliminary data.</text>
</comment>
<gene>
    <name evidence="4" type="ORF">LY01_02837</name>
</gene>
<keyword evidence="5" id="KW-1185">Reference proteome</keyword>
<feature type="domain" description="Secretion system C-terminal sorting" evidence="3">
    <location>
        <begin position="47"/>
        <end position="119"/>
    </location>
</feature>
<name>A0A2S6IEV8_9FLAO</name>
<reference evidence="4 5" key="1">
    <citation type="submission" date="2018-02" db="EMBL/GenBank/DDBJ databases">
        <title>Genomic Encyclopedia of Archaeal and Bacterial Type Strains, Phase II (KMG-II): from individual species to whole genera.</title>
        <authorList>
            <person name="Goeker M."/>
        </authorList>
    </citation>
    <scope>NUCLEOTIDE SEQUENCE [LARGE SCALE GENOMIC DNA]</scope>
    <source>
        <strain evidence="4 5">DSM 16809</strain>
    </source>
</reference>
<dbReference type="AlphaFoldDB" id="A0A2S6IEV8"/>
<evidence type="ECO:0000256" key="1">
    <source>
        <dbReference type="ARBA" id="ARBA00022729"/>
    </source>
</evidence>
<dbReference type="OrthoDB" id="9816120at2"/>
<dbReference type="Gene3D" id="2.60.120.380">
    <property type="match status" value="1"/>
</dbReference>
<dbReference type="Proteomes" id="UP000239002">
    <property type="component" value="Unassembled WGS sequence"/>
</dbReference>